<dbReference type="InterPro" id="IPR016156">
    <property type="entry name" value="FAD/NAD-linked_Rdtase_dimer_sf"/>
</dbReference>
<accession>A0A367P9K6</accession>
<keyword evidence="3" id="KW-0274">FAD</keyword>
<dbReference type="PRINTS" id="PR00368">
    <property type="entry name" value="FADPNR"/>
</dbReference>
<dbReference type="EMBL" id="QDHA01000097">
    <property type="protein sequence ID" value="RCJ04542.1"/>
    <property type="molecule type" value="Genomic_DNA"/>
</dbReference>
<dbReference type="PANTHER" id="PTHR43557">
    <property type="entry name" value="APOPTOSIS-INDUCING FACTOR 1"/>
    <property type="match status" value="1"/>
</dbReference>
<dbReference type="InterPro" id="IPR050446">
    <property type="entry name" value="FAD-oxidoreductase/Apoptosis"/>
</dbReference>
<evidence type="ECO:0000259" key="5">
    <source>
        <dbReference type="Pfam" id="PF07992"/>
    </source>
</evidence>
<keyword evidence="2" id="KW-0285">Flavoprotein</keyword>
<dbReference type="InterPro" id="IPR028202">
    <property type="entry name" value="Reductase_C"/>
</dbReference>
<keyword evidence="7" id="KW-0223">Dioxygenase</keyword>
<sequence>MTTARHIVIVGGGHAGGRVAQHLRALDFDGSLTMVGEEAHPPYERPALSKEVLVGERPPEELVLGPDAFWNDSASVRWIRGRASRLDAGRRTLTLADGSTLAFDELVVATGGRARKVTIPGADLPGVHQLRTIGDSLALREALKPGSRLAVIGAGVIGMEVAASAIRLGAEVTVLEAGRQILARCLPSVASKWLREVHAARGTRIETQVSVTGISRGEAGLHVHATRESGEAFVVEADAVLVAVGIESAVEFLDGSGIATAAGIPVGEDCRSPVAPWCLAAGDVSITYNALYDTALRQETWRNAENQARAVAEFLMGRTEPYLEIPWMWTDQFEHNIQVVGRPDGAEEVVTRHDKSGRLATVLSLREGRIVAGVLIDNGRERRHLEKLVGTGATVASERLADVSIPLKEMC</sequence>
<reference evidence="7 8" key="1">
    <citation type="submission" date="2018-04" db="EMBL/GenBank/DDBJ databases">
        <title>Cupriavidus necator CR12 genome sequencing and assembly.</title>
        <authorList>
            <person name="Ben Fekih I."/>
            <person name="Mazhar H.S."/>
            <person name="Bello S.K."/>
            <person name="Rensing C."/>
        </authorList>
    </citation>
    <scope>NUCLEOTIDE SEQUENCE [LARGE SCALE GENOMIC DNA]</scope>
    <source>
        <strain evidence="7 8">CR12</strain>
    </source>
</reference>
<evidence type="ECO:0000313" key="7">
    <source>
        <dbReference type="EMBL" id="RCJ04542.1"/>
    </source>
</evidence>
<proteinExistence type="predicted"/>
<dbReference type="Gene3D" id="3.50.50.60">
    <property type="entry name" value="FAD/NAD(P)-binding domain"/>
    <property type="match status" value="2"/>
</dbReference>
<protein>
    <submittedName>
        <fullName evidence="7">Benzene 1,2-dioxygenase</fullName>
    </submittedName>
</protein>
<dbReference type="AlphaFoldDB" id="A0A367P9K6"/>
<dbReference type="SUPFAM" id="SSF51905">
    <property type="entry name" value="FAD/NAD(P)-binding domain"/>
    <property type="match status" value="2"/>
</dbReference>
<comment type="caution">
    <text evidence="7">The sequence shown here is derived from an EMBL/GenBank/DDBJ whole genome shotgun (WGS) entry which is preliminary data.</text>
</comment>
<dbReference type="Pfam" id="PF14759">
    <property type="entry name" value="Reductase_C"/>
    <property type="match status" value="1"/>
</dbReference>
<evidence type="ECO:0000256" key="2">
    <source>
        <dbReference type="ARBA" id="ARBA00022630"/>
    </source>
</evidence>
<dbReference type="InterPro" id="IPR036188">
    <property type="entry name" value="FAD/NAD-bd_sf"/>
</dbReference>
<name>A0A367P9K6_CUPNE</name>
<dbReference type="Proteomes" id="UP000253501">
    <property type="component" value="Unassembled WGS sequence"/>
</dbReference>
<evidence type="ECO:0000313" key="8">
    <source>
        <dbReference type="Proteomes" id="UP000253501"/>
    </source>
</evidence>
<dbReference type="GO" id="GO:0005737">
    <property type="term" value="C:cytoplasm"/>
    <property type="evidence" value="ECO:0007669"/>
    <property type="project" value="TreeGrafter"/>
</dbReference>
<dbReference type="RefSeq" id="WP_114135332.1">
    <property type="nucleotide sequence ID" value="NZ_CP068434.1"/>
</dbReference>
<dbReference type="InterPro" id="IPR023753">
    <property type="entry name" value="FAD/NAD-binding_dom"/>
</dbReference>
<dbReference type="SUPFAM" id="SSF55424">
    <property type="entry name" value="FAD/NAD-linked reductases, dimerisation (C-terminal) domain"/>
    <property type="match status" value="1"/>
</dbReference>
<evidence type="ECO:0000256" key="3">
    <source>
        <dbReference type="ARBA" id="ARBA00022827"/>
    </source>
</evidence>
<evidence type="ECO:0000256" key="4">
    <source>
        <dbReference type="ARBA" id="ARBA00023002"/>
    </source>
</evidence>
<evidence type="ECO:0000259" key="6">
    <source>
        <dbReference type="Pfam" id="PF14759"/>
    </source>
</evidence>
<dbReference type="GO" id="GO:0016651">
    <property type="term" value="F:oxidoreductase activity, acting on NAD(P)H"/>
    <property type="evidence" value="ECO:0007669"/>
    <property type="project" value="TreeGrafter"/>
</dbReference>
<dbReference type="GO" id="GO:0051213">
    <property type="term" value="F:dioxygenase activity"/>
    <property type="evidence" value="ECO:0007669"/>
    <property type="project" value="UniProtKB-KW"/>
</dbReference>
<feature type="domain" description="Reductase C-terminal" evidence="6">
    <location>
        <begin position="327"/>
        <end position="410"/>
    </location>
</feature>
<dbReference type="Gene3D" id="3.30.390.30">
    <property type="match status" value="1"/>
</dbReference>
<dbReference type="PANTHER" id="PTHR43557:SF2">
    <property type="entry name" value="RIESKE DOMAIN-CONTAINING PROTEIN-RELATED"/>
    <property type="match status" value="1"/>
</dbReference>
<dbReference type="Pfam" id="PF07992">
    <property type="entry name" value="Pyr_redox_2"/>
    <property type="match status" value="1"/>
</dbReference>
<evidence type="ECO:0000256" key="1">
    <source>
        <dbReference type="ARBA" id="ARBA00001974"/>
    </source>
</evidence>
<comment type="cofactor">
    <cofactor evidence="1">
        <name>FAD</name>
        <dbReference type="ChEBI" id="CHEBI:57692"/>
    </cofactor>
</comment>
<feature type="domain" description="FAD/NAD(P)-binding" evidence="5">
    <location>
        <begin position="6"/>
        <end position="308"/>
    </location>
</feature>
<gene>
    <name evidence="7" type="ORF">DDK22_31480</name>
</gene>
<dbReference type="PRINTS" id="PR00411">
    <property type="entry name" value="PNDRDTASEI"/>
</dbReference>
<organism evidence="7 8">
    <name type="scientific">Cupriavidus necator</name>
    <name type="common">Alcaligenes eutrophus</name>
    <name type="synonym">Ralstonia eutropha</name>
    <dbReference type="NCBI Taxonomy" id="106590"/>
    <lineage>
        <taxon>Bacteria</taxon>
        <taxon>Pseudomonadati</taxon>
        <taxon>Pseudomonadota</taxon>
        <taxon>Betaproteobacteria</taxon>
        <taxon>Burkholderiales</taxon>
        <taxon>Burkholderiaceae</taxon>
        <taxon>Cupriavidus</taxon>
    </lineage>
</organism>
<keyword evidence="4" id="KW-0560">Oxidoreductase</keyword>